<dbReference type="Proteomes" id="UP000312512">
    <property type="component" value="Unassembled WGS sequence"/>
</dbReference>
<evidence type="ECO:0000313" key="1">
    <source>
        <dbReference type="EMBL" id="KAB8196518.1"/>
    </source>
</evidence>
<organism evidence="1 2">
    <name type="scientific">Nonomuraea phyllanthi</name>
    <dbReference type="NCBI Taxonomy" id="2219224"/>
    <lineage>
        <taxon>Bacteria</taxon>
        <taxon>Bacillati</taxon>
        <taxon>Actinomycetota</taxon>
        <taxon>Actinomycetes</taxon>
        <taxon>Streptosporangiales</taxon>
        <taxon>Streptosporangiaceae</taxon>
        <taxon>Nonomuraea</taxon>
    </lineage>
</organism>
<gene>
    <name evidence="1" type="ORF">FH608_007220</name>
</gene>
<evidence type="ECO:0000313" key="2">
    <source>
        <dbReference type="Proteomes" id="UP000312512"/>
    </source>
</evidence>
<proteinExistence type="predicted"/>
<reference evidence="1 2" key="1">
    <citation type="submission" date="2019-10" db="EMBL/GenBank/DDBJ databases">
        <title>Nonomuraea sp. nov., isolated from Phyllanthus amarus.</title>
        <authorList>
            <person name="Klykleung N."/>
            <person name="Tanasupawat S."/>
        </authorList>
    </citation>
    <scope>NUCLEOTIDE SEQUENCE [LARGE SCALE GENOMIC DNA]</scope>
    <source>
        <strain evidence="1 2">PA1-10</strain>
    </source>
</reference>
<protein>
    <submittedName>
        <fullName evidence="1">Uncharacterized protein</fullName>
    </submittedName>
</protein>
<dbReference type="RefSeq" id="WP_139629579.1">
    <property type="nucleotide sequence ID" value="NZ_CP045572.1"/>
</dbReference>
<comment type="caution">
    <text evidence="1">The sequence shown here is derived from an EMBL/GenBank/DDBJ whole genome shotgun (WGS) entry which is preliminary data.</text>
</comment>
<keyword evidence="2" id="KW-1185">Reference proteome</keyword>
<sequence length="129" mass="12967">MTVRDAYAARPAIWPMQALRMVAAMHVAALLLQAVTAGMLMSAPGGSTSHFASGIALAVVGVAHVAVALMVRPPGGGRARYVVPPAVLLAMTAVAGVLGVLGVTAVHVPMGVMMFGGGVAQLGRVMSRP</sequence>
<dbReference type="AlphaFoldDB" id="A0A5C4WUH1"/>
<accession>A0A5C4WUH1</accession>
<accession>A0A5P9Z4A3</accession>
<name>A0A5C4WUH1_9ACTN</name>
<dbReference type="EMBL" id="VDLX02000002">
    <property type="protein sequence ID" value="KAB8196518.1"/>
    <property type="molecule type" value="Genomic_DNA"/>
</dbReference>